<proteinExistence type="inferred from homology"/>
<evidence type="ECO:0000313" key="6">
    <source>
        <dbReference type="EMBL" id="UYG51119.1"/>
    </source>
</evidence>
<gene>
    <name evidence="6" type="ORF">M9799_13605</name>
</gene>
<dbReference type="Pfam" id="PF00126">
    <property type="entry name" value="HTH_1"/>
    <property type="match status" value="1"/>
</dbReference>
<dbReference type="Proteomes" id="UP001162800">
    <property type="component" value="Chromosome"/>
</dbReference>
<name>A0ABY6G7V0_9BURK</name>
<dbReference type="RefSeq" id="WP_231045014.1">
    <property type="nucleotide sequence ID" value="NZ_CP106881.1"/>
</dbReference>
<accession>A0ABY6G7V0</accession>
<dbReference type="EMBL" id="CP106881">
    <property type="protein sequence ID" value="UYG51119.1"/>
    <property type="molecule type" value="Genomic_DNA"/>
</dbReference>
<reference evidence="6" key="1">
    <citation type="submission" date="2022-09" db="EMBL/GenBank/DDBJ databases">
        <title>The complete genome of Acidovorax sp. 5MLIR.</title>
        <authorList>
            <person name="Liu L."/>
            <person name="Yue J."/>
            <person name="Yang F."/>
            <person name="Yuan J."/>
            <person name="Li L."/>
        </authorList>
    </citation>
    <scope>NUCLEOTIDE SEQUENCE</scope>
    <source>
        <strain evidence="6">5MLIR</strain>
    </source>
</reference>
<keyword evidence="2" id="KW-0805">Transcription regulation</keyword>
<evidence type="ECO:0000256" key="4">
    <source>
        <dbReference type="ARBA" id="ARBA00023163"/>
    </source>
</evidence>
<dbReference type="InterPro" id="IPR036390">
    <property type="entry name" value="WH_DNA-bd_sf"/>
</dbReference>
<dbReference type="CDD" id="cd08432">
    <property type="entry name" value="PBP2_GcdR_TrpI_HvrB_AmpR_like"/>
    <property type="match status" value="1"/>
</dbReference>
<dbReference type="InterPro" id="IPR036388">
    <property type="entry name" value="WH-like_DNA-bd_sf"/>
</dbReference>
<evidence type="ECO:0000256" key="1">
    <source>
        <dbReference type="ARBA" id="ARBA00009437"/>
    </source>
</evidence>
<dbReference type="SUPFAM" id="SSF46785">
    <property type="entry name" value="Winged helix' DNA-binding domain"/>
    <property type="match status" value="1"/>
</dbReference>
<keyword evidence="3" id="KW-0238">DNA-binding</keyword>
<keyword evidence="7" id="KW-1185">Reference proteome</keyword>
<dbReference type="PRINTS" id="PR00039">
    <property type="entry name" value="HTHLYSR"/>
</dbReference>
<dbReference type="PANTHER" id="PTHR30537:SF74">
    <property type="entry name" value="HTH-TYPE TRANSCRIPTIONAL REGULATOR TRPI"/>
    <property type="match status" value="1"/>
</dbReference>
<dbReference type="Gene3D" id="3.40.190.10">
    <property type="entry name" value="Periplasmic binding protein-like II"/>
    <property type="match status" value="2"/>
</dbReference>
<dbReference type="Gene3D" id="1.10.10.10">
    <property type="entry name" value="Winged helix-like DNA-binding domain superfamily/Winged helix DNA-binding domain"/>
    <property type="match status" value="1"/>
</dbReference>
<dbReference type="PROSITE" id="PS50931">
    <property type="entry name" value="HTH_LYSR"/>
    <property type="match status" value="1"/>
</dbReference>
<dbReference type="PANTHER" id="PTHR30537">
    <property type="entry name" value="HTH-TYPE TRANSCRIPTIONAL REGULATOR"/>
    <property type="match status" value="1"/>
</dbReference>
<sequence length="317" mass="34797">MRRILPPLSAIRPFEAAARLGSFTAAAEEISLTQGAVSHQIRNLEHFLGKRLFERHVRRVELTEEGREFYAACSNALDELESATHAALASRAHQIINVSALPTLAMSWLMPRLAEFATACPGIEVRISTSIAPVDFKSSDIDVALRVGRVPGCNYEKGQPHIDLKMVASWDGVVADYLFDDILVPVIARGLLDNGPAIHKVEDLLQYPLIHTASRQHVWRDWLGSHGVLQPLLTSQAVYGHFFMSLQAAKAGQGIAIVPQKIAETQVGPGSDLVPVWQAGCPSAGSYYLLMRETALESEAIRSFREWVMSIAVAELI</sequence>
<dbReference type="InterPro" id="IPR058163">
    <property type="entry name" value="LysR-type_TF_proteobact-type"/>
</dbReference>
<comment type="similarity">
    <text evidence="1">Belongs to the LysR transcriptional regulatory family.</text>
</comment>
<keyword evidence="4" id="KW-0804">Transcription</keyword>
<protein>
    <submittedName>
        <fullName evidence="6">LysR substrate-binding domain-containing protein</fullName>
    </submittedName>
</protein>
<evidence type="ECO:0000313" key="7">
    <source>
        <dbReference type="Proteomes" id="UP001162800"/>
    </source>
</evidence>
<organism evidence="6 7">
    <name type="scientific">Comamonas endophytica</name>
    <dbReference type="NCBI Taxonomy" id="2949090"/>
    <lineage>
        <taxon>Bacteria</taxon>
        <taxon>Pseudomonadati</taxon>
        <taxon>Pseudomonadota</taxon>
        <taxon>Betaproteobacteria</taxon>
        <taxon>Burkholderiales</taxon>
        <taxon>Comamonadaceae</taxon>
        <taxon>Comamonas</taxon>
    </lineage>
</organism>
<feature type="domain" description="HTH lysR-type" evidence="5">
    <location>
        <begin position="6"/>
        <end position="63"/>
    </location>
</feature>
<dbReference type="SUPFAM" id="SSF53850">
    <property type="entry name" value="Periplasmic binding protein-like II"/>
    <property type="match status" value="1"/>
</dbReference>
<dbReference type="InterPro" id="IPR000847">
    <property type="entry name" value="LysR_HTH_N"/>
</dbReference>
<evidence type="ECO:0000256" key="3">
    <source>
        <dbReference type="ARBA" id="ARBA00023125"/>
    </source>
</evidence>
<dbReference type="InterPro" id="IPR005119">
    <property type="entry name" value="LysR_subst-bd"/>
</dbReference>
<dbReference type="Pfam" id="PF03466">
    <property type="entry name" value="LysR_substrate"/>
    <property type="match status" value="1"/>
</dbReference>
<evidence type="ECO:0000256" key="2">
    <source>
        <dbReference type="ARBA" id="ARBA00023015"/>
    </source>
</evidence>
<evidence type="ECO:0000259" key="5">
    <source>
        <dbReference type="PROSITE" id="PS50931"/>
    </source>
</evidence>